<feature type="region of interest" description="Disordered" evidence="9">
    <location>
        <begin position="1311"/>
        <end position="1372"/>
    </location>
</feature>
<reference evidence="12" key="1">
    <citation type="submission" date="2025-08" db="UniProtKB">
        <authorList>
            <consortium name="RefSeq"/>
        </authorList>
    </citation>
    <scope>IDENTIFICATION</scope>
</reference>
<feature type="compositionally biased region" description="Low complexity" evidence="9">
    <location>
        <begin position="1566"/>
        <end position="1581"/>
    </location>
</feature>
<feature type="compositionally biased region" description="Polar residues" evidence="9">
    <location>
        <begin position="595"/>
        <end position="605"/>
    </location>
</feature>
<dbReference type="FunFam" id="1.10.10.60:FF:000012">
    <property type="entry name" value="Metastasis-associated 1 family, member 3"/>
    <property type="match status" value="1"/>
</dbReference>
<keyword evidence="4" id="KW-0863">Zinc-finger</keyword>
<feature type="region of interest" description="Disordered" evidence="9">
    <location>
        <begin position="1031"/>
        <end position="1118"/>
    </location>
</feature>
<feature type="compositionally biased region" description="Basic and acidic residues" evidence="9">
    <location>
        <begin position="1529"/>
        <end position="1538"/>
    </location>
</feature>
<dbReference type="GO" id="GO:0006357">
    <property type="term" value="P:regulation of transcription by RNA polymerase II"/>
    <property type="evidence" value="ECO:0007669"/>
    <property type="project" value="TreeGrafter"/>
</dbReference>
<dbReference type="InterPro" id="IPR017884">
    <property type="entry name" value="SANT_dom"/>
</dbReference>
<comment type="subcellular location">
    <subcellularLocation>
        <location evidence="1">Nucleus</location>
    </subcellularLocation>
</comment>
<dbReference type="InterPro" id="IPR009057">
    <property type="entry name" value="Homeodomain-like_sf"/>
</dbReference>
<keyword evidence="11" id="KW-1185">Reference proteome</keyword>
<dbReference type="KEGG" id="goe:100909048"/>
<dbReference type="SMART" id="SM00717">
    <property type="entry name" value="SANT"/>
    <property type="match status" value="2"/>
</dbReference>
<evidence type="ECO:0000256" key="5">
    <source>
        <dbReference type="ARBA" id="ARBA00022833"/>
    </source>
</evidence>
<feature type="region of interest" description="Disordered" evidence="9">
    <location>
        <begin position="617"/>
        <end position="674"/>
    </location>
</feature>
<dbReference type="InterPro" id="IPR031557">
    <property type="entry name" value="N-CoR_GPS2_interact"/>
</dbReference>
<evidence type="ECO:0000256" key="3">
    <source>
        <dbReference type="ARBA" id="ARBA00022723"/>
    </source>
</evidence>
<feature type="compositionally biased region" description="Low complexity" evidence="9">
    <location>
        <begin position="1662"/>
        <end position="1673"/>
    </location>
</feature>
<dbReference type="RefSeq" id="XP_028967803.1">
    <property type="nucleotide sequence ID" value="XM_029111970.1"/>
</dbReference>
<dbReference type="InterPro" id="IPR001005">
    <property type="entry name" value="SANT/Myb"/>
</dbReference>
<feature type="compositionally biased region" description="Polar residues" evidence="9">
    <location>
        <begin position="1032"/>
        <end position="1047"/>
    </location>
</feature>
<name>A0AAJ7WJ29_9ACAR</name>
<feature type="domain" description="SANT" evidence="10">
    <location>
        <begin position="521"/>
        <end position="572"/>
    </location>
</feature>
<feature type="domain" description="SANT" evidence="10">
    <location>
        <begin position="809"/>
        <end position="860"/>
    </location>
</feature>
<feature type="region of interest" description="Disordered" evidence="9">
    <location>
        <begin position="59"/>
        <end position="105"/>
    </location>
</feature>
<dbReference type="Gene3D" id="1.10.10.60">
    <property type="entry name" value="Homeodomain-like"/>
    <property type="match status" value="1"/>
</dbReference>
<evidence type="ECO:0000313" key="11">
    <source>
        <dbReference type="Proteomes" id="UP000694867"/>
    </source>
</evidence>
<keyword evidence="6" id="KW-0175">Coiled coil</keyword>
<proteinExistence type="inferred from homology"/>
<feature type="region of interest" description="Disordered" evidence="9">
    <location>
        <begin position="1529"/>
        <end position="1598"/>
    </location>
</feature>
<evidence type="ECO:0000256" key="2">
    <source>
        <dbReference type="ARBA" id="ARBA00010097"/>
    </source>
</evidence>
<feature type="region of interest" description="Disordered" evidence="9">
    <location>
        <begin position="304"/>
        <end position="323"/>
    </location>
</feature>
<dbReference type="InterPro" id="IPR051571">
    <property type="entry name" value="N-CoR_corepressor"/>
</dbReference>
<evidence type="ECO:0000313" key="12">
    <source>
        <dbReference type="RefSeq" id="XP_028967803.1"/>
    </source>
</evidence>
<feature type="compositionally biased region" description="Basic and acidic residues" evidence="9">
    <location>
        <begin position="1352"/>
        <end position="1372"/>
    </location>
</feature>
<feature type="compositionally biased region" description="Low complexity" evidence="9">
    <location>
        <begin position="944"/>
        <end position="953"/>
    </location>
</feature>
<feature type="compositionally biased region" description="Low complexity" evidence="9">
    <location>
        <begin position="628"/>
        <end position="673"/>
    </location>
</feature>
<dbReference type="Gene3D" id="1.20.5.430">
    <property type="match status" value="1"/>
</dbReference>
<keyword evidence="8" id="KW-0539">Nucleus</keyword>
<dbReference type="Gene3D" id="1.20.58.1880">
    <property type="match status" value="1"/>
</dbReference>
<feature type="compositionally biased region" description="Low complexity" evidence="9">
    <location>
        <begin position="1621"/>
        <end position="1650"/>
    </location>
</feature>
<feature type="region of interest" description="Disordered" evidence="9">
    <location>
        <begin position="581"/>
        <end position="605"/>
    </location>
</feature>
<comment type="similarity">
    <text evidence="2">Belongs to the N-CoR nuclear receptor corepressors family.</text>
</comment>
<dbReference type="GO" id="GO:0008270">
    <property type="term" value="F:zinc ion binding"/>
    <property type="evidence" value="ECO:0007669"/>
    <property type="project" value="UniProtKB-KW"/>
</dbReference>
<evidence type="ECO:0000256" key="4">
    <source>
        <dbReference type="ARBA" id="ARBA00022771"/>
    </source>
</evidence>
<evidence type="ECO:0000256" key="8">
    <source>
        <dbReference type="ARBA" id="ARBA00023242"/>
    </source>
</evidence>
<evidence type="ECO:0000256" key="9">
    <source>
        <dbReference type="SAM" id="MobiDB-lite"/>
    </source>
</evidence>
<dbReference type="GeneID" id="100909048"/>
<dbReference type="Pfam" id="PF15784">
    <property type="entry name" value="GPS2_interact"/>
    <property type="match status" value="1"/>
</dbReference>
<sequence length="1686" mass="183154">MTVDVDEKLSWEAHVSGMLTKLRAAAITIAKLSSAVVKKSLIVAHEALFETAESLHITQPGHDSAASPFKHGHRPGMSPPLPSSRVYPFAPGGIGSQDPSRPSPYPMYPLYRDSEAAAAAAAFQQQQELQMHIVRYQQMAVAQQAAAAAAQARDEPPVRRRPSLLPPAGLQDWSEHNGHSGIEAAAAAAAAAYGRASLYPGMVVDQRAQQQAANAAAALAAAAVADPHKRPRLSQPLAIDTSATVVKKEPAYIPQVEAISPTLPEERSSKDELNAQISKLGSDVSQLETSIAKLKKKLADLEAHENRKGAEGDESASTTERQMSPAQVIYADNRKKAQAAHALLNGYGLKITLPLYNQPSDAVIFHQNRKKYASFKSRLIEFLKRRRQETSKRDEYLSRNYTHQMGLWIKQQERHIGNKSAASARRQKDQKLRDFFEKQFTELKKQREEKERFSRAGQRVRSDADMEEIMDGIQQQEDEDKRMRSYAVVPPRLLDNWERRFRFVSENCRVDDFATEYKEFQSMTIWSDHEKQIFREKYVQFPKNFGMIASFLERKTTAECVSYYYMSKKSENYKRLIRKHNARKRTRNNVTNNRGSQPQTSSANVLAGVITTSLPTDCRLPQRRQIQPSSSSLLPSSASGMGLSSSSGQTTTSALSTTSSTAGSAAPSSPSASNGLISATECVLCKMTLPAEGTSDEGESRLLTRANCDLYGLTEDQLAGTELRVCADCRFKTDEVTVQCQMPGCEQRVRRLLPLPAALLEQFQLQQQQRDAGVDLKILHGIHKCCSTCFNELQKNRLALNSLNAAASAAVDNWTAPEVESMRKALRDYGTDWAAVSSVVVTKTRQICKDFYALNKRKHNLHYMVNEYRKAEGLDEPLSEAEEEPSSATSTPSAAASTLTTKGILPAAATPTTVIANTPAIVALGGSKTSQVIKEEPPERRHSTSTTSDTASACSPKDIQDADGNWEASEGAQTEGARERKRSHHSHQSSHHRSASESNCGSSAALDGYDSSATVSADEGESNKSIIVASKSVPQSSAPSVAQTGCQLSRPPAGPPGLLSDEQRTLDSGSIANARPPSRPLMHPLAIPPPLIQPPPPQLTGGVRGSSTSSSVGDGSVGQQSVRDLIFQTIETIAADYEVQTLDLSKKPARSTNSPQISSTEYRKVSTPTRSGVDQHRYSTPPPAHSNSYRAAPTPPPSAVVSRKTATPSLHPPKQQGPPPLIPKQFVLPTLPQQNVIRWPSSAKSVIQAPPAKSRSPSTHVPFQALVNAAVAQPSLIIPPKEQEKASSKRSVEGLEKSLLEMHGHIGRTAAHSLHQQQQQQQQHFQQLQQQQQHLQQHLQQQQQQQQQAEPFSKEQFEKEMRSQAHKAEMENEASRIFSASFAKDPPKSSGLTAANFIDAIITHQINQSDPKSLVSPFGSVGGGGSSLSAIVGPSEKIPRMETPAVGPTDPSKDPKVSFSLHLATMMHKNITDSVPGETSAESWKLRKALTPQAAVSTGEAAGERPPSRVGRATNMSALDYMKNRIEEAMREPQDRSPRPTSTPPSRPSSNQSSAARDGADVRATPPMSQQQPPSSSSQQQGTASNEARPRSNPANIVVDEGSYPYAFSSFGVRLGVPQGSATQPPVSSSSSSTHSSSSQPPSSNVVTTTGSRGRDTNAPITSSSTTTTSNSNLLMNQYEPLSDED</sequence>
<feature type="compositionally biased region" description="Low complexity" evidence="9">
    <location>
        <begin position="886"/>
        <end position="897"/>
    </location>
</feature>
<feature type="region of interest" description="Disordered" evidence="9">
    <location>
        <begin position="874"/>
        <end position="897"/>
    </location>
</feature>
<evidence type="ECO:0000259" key="10">
    <source>
        <dbReference type="PROSITE" id="PS51293"/>
    </source>
</evidence>
<evidence type="ECO:0000256" key="6">
    <source>
        <dbReference type="ARBA" id="ARBA00023054"/>
    </source>
</evidence>
<gene>
    <name evidence="12" type="primary">LOC100909048</name>
</gene>
<evidence type="ECO:0000256" key="1">
    <source>
        <dbReference type="ARBA" id="ARBA00004123"/>
    </source>
</evidence>
<dbReference type="GO" id="GO:0000785">
    <property type="term" value="C:chromatin"/>
    <property type="evidence" value="ECO:0007669"/>
    <property type="project" value="TreeGrafter"/>
</dbReference>
<accession>A0AAJ7WJ29</accession>
<feature type="compositionally biased region" description="Pro residues" evidence="9">
    <location>
        <begin position="1086"/>
        <end position="1098"/>
    </location>
</feature>
<protein>
    <submittedName>
        <fullName evidence="12">Nuclear receptor corepressor 1</fullName>
    </submittedName>
</protein>
<dbReference type="SUPFAM" id="SSF46689">
    <property type="entry name" value="Homeodomain-like"/>
    <property type="match status" value="2"/>
</dbReference>
<feature type="compositionally biased region" description="Low complexity" evidence="9">
    <location>
        <begin position="1314"/>
        <end position="1348"/>
    </location>
</feature>
<dbReference type="PROSITE" id="PS51293">
    <property type="entry name" value="SANT"/>
    <property type="match status" value="2"/>
</dbReference>
<feature type="region of interest" description="Disordered" evidence="9">
    <location>
        <begin position="928"/>
        <end position="1003"/>
    </location>
</feature>
<evidence type="ECO:0000256" key="7">
    <source>
        <dbReference type="ARBA" id="ARBA00023125"/>
    </source>
</evidence>
<feature type="region of interest" description="Disordered" evidence="9">
    <location>
        <begin position="1615"/>
        <end position="1686"/>
    </location>
</feature>
<keyword evidence="3" id="KW-0479">Metal-binding</keyword>
<feature type="compositionally biased region" description="Polar residues" evidence="9">
    <location>
        <begin position="1150"/>
        <end position="1172"/>
    </location>
</feature>
<feature type="region of interest" description="Disordered" evidence="9">
    <location>
        <begin position="1145"/>
        <end position="1219"/>
    </location>
</feature>
<dbReference type="GO" id="GO:0003677">
    <property type="term" value="F:DNA binding"/>
    <property type="evidence" value="ECO:0007669"/>
    <property type="project" value="UniProtKB-KW"/>
</dbReference>
<keyword evidence="7" id="KW-0238">DNA-binding</keyword>
<keyword evidence="5" id="KW-0862">Zinc</keyword>
<feature type="compositionally biased region" description="Acidic residues" evidence="9">
    <location>
        <begin position="874"/>
        <end position="885"/>
    </location>
</feature>
<keyword evidence="12" id="KW-0675">Receptor</keyword>
<dbReference type="PANTHER" id="PTHR13992">
    <property type="entry name" value="NUCLEAR RECEPTOR CO-REPRESSOR RELATED NCOR"/>
    <property type="match status" value="1"/>
</dbReference>
<feature type="region of interest" description="Disordered" evidence="9">
    <location>
        <begin position="1492"/>
        <end position="1516"/>
    </location>
</feature>
<feature type="compositionally biased region" description="Basic and acidic residues" evidence="9">
    <location>
        <begin position="933"/>
        <end position="942"/>
    </location>
</feature>
<dbReference type="Proteomes" id="UP000694867">
    <property type="component" value="Unplaced"/>
</dbReference>
<dbReference type="GO" id="GO:0032991">
    <property type="term" value="C:protein-containing complex"/>
    <property type="evidence" value="ECO:0007669"/>
    <property type="project" value="UniProtKB-ARBA"/>
</dbReference>
<organism evidence="11 12">
    <name type="scientific">Galendromus occidentalis</name>
    <name type="common">western predatory mite</name>
    <dbReference type="NCBI Taxonomy" id="34638"/>
    <lineage>
        <taxon>Eukaryota</taxon>
        <taxon>Metazoa</taxon>
        <taxon>Ecdysozoa</taxon>
        <taxon>Arthropoda</taxon>
        <taxon>Chelicerata</taxon>
        <taxon>Arachnida</taxon>
        <taxon>Acari</taxon>
        <taxon>Parasitiformes</taxon>
        <taxon>Mesostigmata</taxon>
        <taxon>Gamasina</taxon>
        <taxon>Phytoseioidea</taxon>
        <taxon>Phytoseiidae</taxon>
        <taxon>Typhlodrominae</taxon>
        <taxon>Galendromus</taxon>
    </lineage>
</organism>
<dbReference type="GO" id="GO:0005654">
    <property type="term" value="C:nucleoplasm"/>
    <property type="evidence" value="ECO:0007669"/>
    <property type="project" value="UniProtKB-ARBA"/>
</dbReference>
<feature type="compositionally biased region" description="Basic residues" evidence="9">
    <location>
        <begin position="979"/>
        <end position="993"/>
    </location>
</feature>
<feature type="compositionally biased region" description="Low complexity" evidence="9">
    <location>
        <begin position="1099"/>
        <end position="1118"/>
    </location>
</feature>
<dbReference type="PANTHER" id="PTHR13992:SF39">
    <property type="entry name" value="SMRTER, ISOFORM G"/>
    <property type="match status" value="1"/>
</dbReference>
<dbReference type="CDD" id="cd00167">
    <property type="entry name" value="SANT"/>
    <property type="match status" value="1"/>
</dbReference>